<organism evidence="1 2">
    <name type="scientific">Heyndrickxia oleronia</name>
    <dbReference type="NCBI Taxonomy" id="38875"/>
    <lineage>
        <taxon>Bacteria</taxon>
        <taxon>Bacillati</taxon>
        <taxon>Bacillota</taxon>
        <taxon>Bacilli</taxon>
        <taxon>Bacillales</taxon>
        <taxon>Bacillaceae</taxon>
        <taxon>Heyndrickxia</taxon>
    </lineage>
</organism>
<dbReference type="AlphaFoldDB" id="A0AAW6SX38"/>
<dbReference type="Proteomes" id="UP001159179">
    <property type="component" value="Unassembled WGS sequence"/>
</dbReference>
<dbReference type="RefSeq" id="WP_257234159.1">
    <property type="nucleotide sequence ID" value="NZ_CP065424.1"/>
</dbReference>
<evidence type="ECO:0000313" key="1">
    <source>
        <dbReference type="EMBL" id="MDH5162673.1"/>
    </source>
</evidence>
<evidence type="ECO:0000313" key="2">
    <source>
        <dbReference type="Proteomes" id="UP001159179"/>
    </source>
</evidence>
<comment type="caution">
    <text evidence="1">The sequence shown here is derived from an EMBL/GenBank/DDBJ whole genome shotgun (WGS) entry which is preliminary data.</text>
</comment>
<sequence>MSDIQLKITRENEGKDGYKIIEVKVSDPTDSLFAVVTPIKK</sequence>
<reference evidence="1" key="1">
    <citation type="submission" date="2023-03" db="EMBL/GenBank/DDBJ databases">
        <title>Bacterial isolates from washroom surfaces on a university campus.</title>
        <authorList>
            <person name="Holman D.B."/>
            <person name="Gzyl K.E."/>
            <person name="Taheri A.E."/>
        </authorList>
    </citation>
    <scope>NUCLEOTIDE SEQUENCE</scope>
    <source>
        <strain evidence="1">RD03</strain>
    </source>
</reference>
<proteinExistence type="predicted"/>
<accession>A0AAW6SX38</accession>
<dbReference type="EMBL" id="JAROYP010000010">
    <property type="protein sequence ID" value="MDH5162673.1"/>
    <property type="molecule type" value="Genomic_DNA"/>
</dbReference>
<name>A0AAW6SX38_9BACI</name>
<protein>
    <submittedName>
        <fullName evidence="1">Uncharacterized protein</fullName>
    </submittedName>
</protein>
<gene>
    <name evidence="1" type="ORF">P5X88_17200</name>
</gene>